<reference evidence="5" key="1">
    <citation type="submission" date="2007-09" db="EMBL/GenBank/DDBJ databases">
        <title>Complete Genome Sequence of Rickettsia akari.</title>
        <authorList>
            <person name="Madan A."/>
            <person name="Fahey J."/>
            <person name="Helton E."/>
            <person name="Ketteman M."/>
            <person name="Madan A."/>
            <person name="Rodrigues S."/>
            <person name="Sanchez A."/>
            <person name="Whiting M."/>
            <person name="Dasch G."/>
            <person name="Eremeeva M."/>
        </authorList>
    </citation>
    <scope>NUCLEOTIDE SEQUENCE</scope>
    <source>
        <strain evidence="5">Hartford</strain>
    </source>
</reference>
<dbReference type="RefSeq" id="WP_012013276.1">
    <property type="nucleotide sequence ID" value="NC_009881.1"/>
</dbReference>
<dbReference type="GO" id="GO:0009307">
    <property type="term" value="P:DNA restriction-modification system"/>
    <property type="evidence" value="ECO:0007669"/>
    <property type="project" value="UniProtKB-KW"/>
</dbReference>
<dbReference type="GO" id="GO:0032259">
    <property type="term" value="P:methylation"/>
    <property type="evidence" value="ECO:0007669"/>
    <property type="project" value="UniProtKB-KW"/>
</dbReference>
<dbReference type="InterPro" id="IPR029063">
    <property type="entry name" value="SAM-dependent_MTases_sf"/>
</dbReference>
<accession>A8GLY1</accession>
<dbReference type="EMBL" id="CP000847">
    <property type="protein sequence ID" value="ABV74406.1"/>
    <property type="molecule type" value="Genomic_DNA"/>
</dbReference>
<dbReference type="eggNOG" id="COG0270">
    <property type="taxonomic scope" value="Bacteria"/>
</dbReference>
<dbReference type="InterPro" id="IPR001525">
    <property type="entry name" value="C5_MeTfrase"/>
</dbReference>
<dbReference type="Proteomes" id="UP000006830">
    <property type="component" value="Chromosome"/>
</dbReference>
<dbReference type="SUPFAM" id="SSF53335">
    <property type="entry name" value="S-adenosyl-L-methionine-dependent methyltransferases"/>
    <property type="match status" value="1"/>
</dbReference>
<dbReference type="AlphaFoldDB" id="A8GLY1"/>
<dbReference type="Pfam" id="PF00145">
    <property type="entry name" value="DNA_methylase"/>
    <property type="match status" value="1"/>
</dbReference>
<organism evidence="5 6">
    <name type="scientific">Rickettsia akari (strain Hartford)</name>
    <dbReference type="NCBI Taxonomy" id="293614"/>
    <lineage>
        <taxon>Bacteria</taxon>
        <taxon>Pseudomonadati</taxon>
        <taxon>Pseudomonadota</taxon>
        <taxon>Alphaproteobacteria</taxon>
        <taxon>Rickettsiales</taxon>
        <taxon>Rickettsiaceae</taxon>
        <taxon>Rickettsieae</taxon>
        <taxon>Rickettsia</taxon>
        <taxon>spotted fever group</taxon>
    </lineage>
</organism>
<dbReference type="HOGENOM" id="CLU_2397686_0_0_5"/>
<evidence type="ECO:0000256" key="3">
    <source>
        <dbReference type="ARBA" id="ARBA00022747"/>
    </source>
</evidence>
<evidence type="ECO:0000313" key="6">
    <source>
        <dbReference type="Proteomes" id="UP000006830"/>
    </source>
</evidence>
<evidence type="ECO:0000313" key="5">
    <source>
        <dbReference type="EMBL" id="ABV74406.1"/>
    </source>
</evidence>
<evidence type="ECO:0000256" key="2">
    <source>
        <dbReference type="ARBA" id="ARBA00022679"/>
    </source>
</evidence>
<comment type="catalytic activity">
    <reaction evidence="4">
        <text>a 2'-deoxycytidine in DNA + S-adenosyl-L-methionine = a 5-methyl-2'-deoxycytidine in DNA + S-adenosyl-L-homocysteine + H(+)</text>
        <dbReference type="Rhea" id="RHEA:13681"/>
        <dbReference type="Rhea" id="RHEA-COMP:11369"/>
        <dbReference type="Rhea" id="RHEA-COMP:11370"/>
        <dbReference type="ChEBI" id="CHEBI:15378"/>
        <dbReference type="ChEBI" id="CHEBI:57856"/>
        <dbReference type="ChEBI" id="CHEBI:59789"/>
        <dbReference type="ChEBI" id="CHEBI:85452"/>
        <dbReference type="ChEBI" id="CHEBI:85454"/>
        <dbReference type="EC" id="2.1.1.37"/>
    </reaction>
</comment>
<keyword evidence="2" id="KW-0808">Transferase</keyword>
<sequence length="93" mass="10779">MCFSSDIGKDVQEAYKRNLGDKLYGNITEISAHKIPKHDILCAGFPYQSFSILDKRLGIGDNNYRLFYEIIRIAQYHKPYISLLDNVKNNSDY</sequence>
<keyword evidence="3" id="KW-0680">Restriction system</keyword>
<dbReference type="REBASE" id="16331">
    <property type="entry name" value="M.RakHORF365P"/>
</dbReference>
<evidence type="ECO:0000256" key="1">
    <source>
        <dbReference type="ARBA" id="ARBA00022603"/>
    </source>
</evidence>
<name>A8GLY1_RICAH</name>
<keyword evidence="6" id="KW-1185">Reference proteome</keyword>
<gene>
    <name evidence="5" type="ordered locus">A1C_00365</name>
</gene>
<protein>
    <submittedName>
        <fullName evidence="5">Site-specific DNA methylase</fullName>
    </submittedName>
</protein>
<proteinExistence type="predicted"/>
<keyword evidence="1 5" id="KW-0489">Methyltransferase</keyword>
<dbReference type="KEGG" id="rak:A1C_00365"/>
<dbReference type="Gene3D" id="3.40.50.150">
    <property type="entry name" value="Vaccinia Virus protein VP39"/>
    <property type="match status" value="1"/>
</dbReference>
<evidence type="ECO:0000256" key="4">
    <source>
        <dbReference type="ARBA" id="ARBA00047422"/>
    </source>
</evidence>
<dbReference type="GO" id="GO:0003886">
    <property type="term" value="F:DNA (cytosine-5-)-methyltransferase activity"/>
    <property type="evidence" value="ECO:0007669"/>
    <property type="project" value="UniProtKB-EC"/>
</dbReference>
<dbReference type="STRING" id="293614.A1C_00365"/>